<sequence length="899" mass="97991">MSRTSYNGPRTPVRAVLNGTANKPALKRCLDDLLYLVSIKGGAPFNLHSVPTTTCAEKPLHLKHSIMHPESENPHLVNSISSIEAASPVQKERATMPLESQGRFESDTGSPYSQGIASSPSFTGSEDSVPALNLSGSPSPMGRRVSLLSNTSITDSVPATPTGHLIERTRIDRDPDTSPRYHRIHSTPYPKLRLPLQLTPHPQARVVSLPEWKRNRDPFLEAMRNLRSVSSPARLKRPPLSPLSAQESFELSSSSQSTASSISFPVLTEQTAKNSFKSEQLSSLSVRRDQFYTAPEGFFSSPSPSSFKSMALSPMTTGPERSLPRDRTLPPIREDDSTCSIGPNSEDEVSFMLRKATIGPSGHCTRSSATFSSTSRSSSPESVVFLSSIARIPQSFLGGGNNSQLAFETSTILESADNTQDDRSIQTHMERPRCESPRRHTNERVEAQGQISANTNDTQVPSSSVIHHDDSDWILFDPPRPIPALHGPPSLPYARCPSGAEGVALDDQQELDGVIWGLSERRHIDESKKAEASDAEQHTATTLAPSLHQENRSHAKNIQSHTAPIVPKVPPMGTSTHSMRPMATIMEHEPNPSPNSNEKHVRFADSANEGKIYSQATPARNITRFVVSDSRIQPKILQRTAPLSRKETLDQLRRFGVPFRPCGLPTPPDTVSPKFISQFPSLDSISALDRTTHCANVAPLNSAYELPVPKGVPKVVMQTFGATPLFSSDLGIPAPITSSALGSLSNIKSIPLLKLRQRQHGDIDLRRKGEQPLGAAPLSGHDVHIETPKVDCSSVATAKTLQPFSIPHQGETSSATTAILEDAVANRKKLSPPTNRRQRKSKRTQPESSVQSGSTSKENDQTTRSKNNADSSKASSRQSGRKRNQRTRADSLPQKSSRT</sequence>
<feature type="compositionally biased region" description="Basic and acidic residues" evidence="1">
    <location>
        <begin position="526"/>
        <end position="537"/>
    </location>
</feature>
<feature type="compositionally biased region" description="Basic and acidic residues" evidence="1">
    <location>
        <begin position="322"/>
        <end position="336"/>
    </location>
</feature>
<accession>A0A8H7H5Z3</accession>
<organism evidence="2 3">
    <name type="scientific">Rhizoctonia solani</name>
    <dbReference type="NCBI Taxonomy" id="456999"/>
    <lineage>
        <taxon>Eukaryota</taxon>
        <taxon>Fungi</taxon>
        <taxon>Dikarya</taxon>
        <taxon>Basidiomycota</taxon>
        <taxon>Agaricomycotina</taxon>
        <taxon>Agaricomycetes</taxon>
        <taxon>Cantharellales</taxon>
        <taxon>Ceratobasidiaceae</taxon>
        <taxon>Rhizoctonia</taxon>
    </lineage>
</organism>
<feature type="compositionally biased region" description="Low complexity" evidence="1">
    <location>
        <begin position="864"/>
        <end position="877"/>
    </location>
</feature>
<dbReference type="EMBL" id="JACYCC010000039">
    <property type="protein sequence ID" value="KAF8678246.1"/>
    <property type="molecule type" value="Genomic_DNA"/>
</dbReference>
<feature type="compositionally biased region" description="Basic and acidic residues" evidence="1">
    <location>
        <begin position="420"/>
        <end position="445"/>
    </location>
</feature>
<comment type="caution">
    <text evidence="2">The sequence shown here is derived from an EMBL/GenBank/DDBJ whole genome shotgun (WGS) entry which is preliminary data.</text>
</comment>
<dbReference type="AlphaFoldDB" id="A0A8H7H5Z3"/>
<feature type="compositionally biased region" description="Low complexity" evidence="1">
    <location>
        <begin position="301"/>
        <end position="314"/>
    </location>
</feature>
<proteinExistence type="predicted"/>
<feature type="compositionally biased region" description="Basic residues" evidence="1">
    <location>
        <begin position="826"/>
        <end position="843"/>
    </location>
</feature>
<evidence type="ECO:0000313" key="3">
    <source>
        <dbReference type="Proteomes" id="UP000650582"/>
    </source>
</evidence>
<feature type="region of interest" description="Disordered" evidence="1">
    <location>
        <begin position="526"/>
        <end position="554"/>
    </location>
</feature>
<feature type="region of interest" description="Disordered" evidence="1">
    <location>
        <begin position="416"/>
        <end position="445"/>
    </location>
</feature>
<protein>
    <submittedName>
        <fullName evidence="2">Uncharacterized protein</fullName>
    </submittedName>
</protein>
<evidence type="ECO:0000313" key="2">
    <source>
        <dbReference type="EMBL" id="KAF8678246.1"/>
    </source>
</evidence>
<dbReference type="Proteomes" id="UP000650582">
    <property type="component" value="Unassembled WGS sequence"/>
</dbReference>
<feature type="region of interest" description="Disordered" evidence="1">
    <location>
        <begin position="824"/>
        <end position="899"/>
    </location>
</feature>
<name>A0A8H7H5Z3_9AGAM</name>
<reference evidence="2" key="1">
    <citation type="submission" date="2020-09" db="EMBL/GenBank/DDBJ databases">
        <title>Comparative genome analyses of four rice-infecting Rhizoctonia solani isolates reveal extensive enrichment of homogalacturonan modification genes.</title>
        <authorList>
            <person name="Lee D.-Y."/>
            <person name="Jeon J."/>
            <person name="Kim K.-T."/>
            <person name="Cheong K."/>
            <person name="Song H."/>
            <person name="Choi G."/>
            <person name="Ko J."/>
            <person name="Opiyo S.O."/>
            <person name="Zuo S."/>
            <person name="Madhav S."/>
            <person name="Lee Y.-H."/>
            <person name="Wang G.-L."/>
        </authorList>
    </citation>
    <scope>NUCLEOTIDE SEQUENCE</scope>
    <source>
        <strain evidence="2">AG1-IA YN-7</strain>
    </source>
</reference>
<feature type="region of interest" description="Disordered" evidence="1">
    <location>
        <begin position="99"/>
        <end position="140"/>
    </location>
</feature>
<feature type="compositionally biased region" description="Polar residues" evidence="1">
    <location>
        <begin position="846"/>
        <end position="856"/>
    </location>
</feature>
<gene>
    <name evidence="2" type="ORF">RHS04_05467</name>
</gene>
<evidence type="ECO:0000256" key="1">
    <source>
        <dbReference type="SAM" id="MobiDB-lite"/>
    </source>
</evidence>
<feature type="region of interest" description="Disordered" evidence="1">
    <location>
        <begin position="301"/>
        <end position="345"/>
    </location>
</feature>
<feature type="compositionally biased region" description="Polar residues" evidence="1">
    <location>
        <begin position="107"/>
        <end position="126"/>
    </location>
</feature>